<dbReference type="NCBIfam" id="TIGR02595">
    <property type="entry name" value="PEP_CTERM"/>
    <property type="match status" value="1"/>
</dbReference>
<keyword evidence="4" id="KW-1185">Reference proteome</keyword>
<protein>
    <submittedName>
        <fullName evidence="3">PEP-CTERM sorting domain-containing protein</fullName>
    </submittedName>
</protein>
<gene>
    <name evidence="3" type="ORF">GTP41_05820</name>
</gene>
<dbReference type="RefSeq" id="WP_161024618.1">
    <property type="nucleotide sequence ID" value="NZ_WWCJ01000003.1"/>
</dbReference>
<feature type="signal peptide" evidence="1">
    <location>
        <begin position="1"/>
        <end position="24"/>
    </location>
</feature>
<reference evidence="3 4" key="1">
    <citation type="submission" date="2019-12" db="EMBL/GenBank/DDBJ databases">
        <title>Novel species isolated from a subtropical stream in China.</title>
        <authorList>
            <person name="Lu H."/>
        </authorList>
    </citation>
    <scope>NUCLEOTIDE SEQUENCE [LARGE SCALE GENOMIC DNA]</scope>
    <source>
        <strain evidence="3 4">DS3</strain>
    </source>
</reference>
<sequence>MKRLIKQCALVAALATASLGQAQAGVMDFTGMASFNNFSQNGMNMSSNSVWNWPGADMAHMDGGVATFVLASAGDFNLISIDMVSNGGSGPARFSAYNNGSLLGSIDIASNAGTFAFGALFSGIDEVQVSVPGSHFTFDNVTWREGQAAQDVPEPSSVALLGLGLLAACSLRRRRS</sequence>
<dbReference type="Proteomes" id="UP000448575">
    <property type="component" value="Unassembled WGS sequence"/>
</dbReference>
<dbReference type="EMBL" id="WWCJ01000003">
    <property type="protein sequence ID" value="MYN01612.1"/>
    <property type="molecule type" value="Genomic_DNA"/>
</dbReference>
<name>A0A6N9HEP3_9BURK</name>
<evidence type="ECO:0000313" key="4">
    <source>
        <dbReference type="Proteomes" id="UP000448575"/>
    </source>
</evidence>
<evidence type="ECO:0000313" key="3">
    <source>
        <dbReference type="EMBL" id="MYN01612.1"/>
    </source>
</evidence>
<evidence type="ECO:0000259" key="2">
    <source>
        <dbReference type="Pfam" id="PF07589"/>
    </source>
</evidence>
<feature type="chain" id="PRO_5026986507" evidence="1">
    <location>
        <begin position="25"/>
        <end position="176"/>
    </location>
</feature>
<dbReference type="InterPro" id="IPR013424">
    <property type="entry name" value="Ice-binding_C"/>
</dbReference>
<evidence type="ECO:0000256" key="1">
    <source>
        <dbReference type="SAM" id="SignalP"/>
    </source>
</evidence>
<keyword evidence="1" id="KW-0732">Signal</keyword>
<dbReference type="Pfam" id="PF07589">
    <property type="entry name" value="PEP-CTERM"/>
    <property type="match status" value="1"/>
</dbReference>
<dbReference type="AlphaFoldDB" id="A0A6N9HEP3"/>
<organism evidence="3 4">
    <name type="scientific">Pseudoduganella guangdongensis</name>
    <dbReference type="NCBI Taxonomy" id="2692179"/>
    <lineage>
        <taxon>Bacteria</taxon>
        <taxon>Pseudomonadati</taxon>
        <taxon>Pseudomonadota</taxon>
        <taxon>Betaproteobacteria</taxon>
        <taxon>Burkholderiales</taxon>
        <taxon>Oxalobacteraceae</taxon>
        <taxon>Telluria group</taxon>
        <taxon>Pseudoduganella</taxon>
    </lineage>
</organism>
<comment type="caution">
    <text evidence="3">The sequence shown here is derived from an EMBL/GenBank/DDBJ whole genome shotgun (WGS) entry which is preliminary data.</text>
</comment>
<proteinExistence type="predicted"/>
<feature type="domain" description="Ice-binding protein C-terminal" evidence="2">
    <location>
        <begin position="151"/>
        <end position="173"/>
    </location>
</feature>
<accession>A0A6N9HEP3</accession>